<name>A0AA39I9H6_9BILA</name>
<protein>
    <recommendedName>
        <fullName evidence="10">Fatty-acid and retinol-binding protein 1</fullName>
    </recommendedName>
</protein>
<dbReference type="Gene3D" id="1.20.120.1100">
    <property type="match status" value="1"/>
</dbReference>
<comment type="caution">
    <text evidence="8">The sequence shown here is derived from an EMBL/GenBank/DDBJ whole genome shotgun (WGS) entry which is preliminary data.</text>
</comment>
<feature type="signal peptide" evidence="7">
    <location>
        <begin position="1"/>
        <end position="16"/>
    </location>
</feature>
<evidence type="ECO:0000313" key="9">
    <source>
        <dbReference type="Proteomes" id="UP001175271"/>
    </source>
</evidence>
<evidence type="ECO:0000256" key="7">
    <source>
        <dbReference type="SAM" id="SignalP"/>
    </source>
</evidence>
<dbReference type="AlphaFoldDB" id="A0AA39I9H6"/>
<evidence type="ECO:0000256" key="5">
    <source>
        <dbReference type="ARBA" id="ARBA00023054"/>
    </source>
</evidence>
<dbReference type="InterPro" id="IPR008632">
    <property type="entry name" value="Gp-FAR-1"/>
</dbReference>
<organism evidence="8 9">
    <name type="scientific">Steinernema hermaphroditum</name>
    <dbReference type="NCBI Taxonomy" id="289476"/>
    <lineage>
        <taxon>Eukaryota</taxon>
        <taxon>Metazoa</taxon>
        <taxon>Ecdysozoa</taxon>
        <taxon>Nematoda</taxon>
        <taxon>Chromadorea</taxon>
        <taxon>Rhabditida</taxon>
        <taxon>Tylenchina</taxon>
        <taxon>Panagrolaimomorpha</taxon>
        <taxon>Strongyloidoidea</taxon>
        <taxon>Steinernematidae</taxon>
        <taxon>Steinernema</taxon>
    </lineage>
</organism>
<keyword evidence="5" id="KW-0175">Coiled coil</keyword>
<dbReference type="Pfam" id="PF05823">
    <property type="entry name" value="Gp-FAR-1"/>
    <property type="match status" value="1"/>
</dbReference>
<keyword evidence="9" id="KW-1185">Reference proteome</keyword>
<keyword evidence="3" id="KW-0964">Secreted</keyword>
<evidence type="ECO:0000256" key="3">
    <source>
        <dbReference type="ARBA" id="ARBA00022525"/>
    </source>
</evidence>
<accession>A0AA39I9H6</accession>
<comment type="similarity">
    <text evidence="2">Belongs to the fatty-acid and retinol-binding protein (FARBP) family.</text>
</comment>
<evidence type="ECO:0000256" key="1">
    <source>
        <dbReference type="ARBA" id="ARBA00004613"/>
    </source>
</evidence>
<dbReference type="Proteomes" id="UP001175271">
    <property type="component" value="Unassembled WGS sequence"/>
</dbReference>
<gene>
    <name evidence="8" type="ORF">QR680_013849</name>
</gene>
<proteinExistence type="inferred from homology"/>
<keyword evidence="6" id="KW-0446">Lipid-binding</keyword>
<evidence type="ECO:0000256" key="4">
    <source>
        <dbReference type="ARBA" id="ARBA00022729"/>
    </source>
</evidence>
<keyword evidence="4 7" id="KW-0732">Signal</keyword>
<evidence type="ECO:0000313" key="8">
    <source>
        <dbReference type="EMBL" id="KAK0418917.1"/>
    </source>
</evidence>
<evidence type="ECO:0008006" key="10">
    <source>
        <dbReference type="Google" id="ProtNLM"/>
    </source>
</evidence>
<evidence type="ECO:0000256" key="2">
    <source>
        <dbReference type="ARBA" id="ARBA00006648"/>
    </source>
</evidence>
<evidence type="ECO:0000256" key="6">
    <source>
        <dbReference type="ARBA" id="ARBA00023121"/>
    </source>
</evidence>
<dbReference type="EMBL" id="JAUCMV010000002">
    <property type="protein sequence ID" value="KAK0418917.1"/>
    <property type="molecule type" value="Genomic_DNA"/>
</dbReference>
<sequence>MKALLLLTTLFALAASRPAADPSDISDDEMVKILTYMTYEIVLEKDVYSEALEFAKLMSSKLKGAILPLEFYEFVDSITEKDFKAVKAGGKALISRVLKDGSHAELVEDLKKLHPDFYTKAHKMVVGLRKKWSTLTPETRKLAAGLWKHFTTYWKDSMKSESGALISRDVVNEIVDKYLKWPESNKKDLDKMFPKLSVLVKEFQKLAQKKPNGTEKELSNSETFDRIAEILNHKPSS</sequence>
<reference evidence="8" key="1">
    <citation type="submission" date="2023-06" db="EMBL/GenBank/DDBJ databases">
        <title>Genomic analysis of the entomopathogenic nematode Steinernema hermaphroditum.</title>
        <authorList>
            <person name="Schwarz E.M."/>
            <person name="Heppert J.K."/>
            <person name="Baniya A."/>
            <person name="Schwartz H.T."/>
            <person name="Tan C.-H."/>
            <person name="Antoshechkin I."/>
            <person name="Sternberg P.W."/>
            <person name="Goodrich-Blair H."/>
            <person name="Dillman A.R."/>
        </authorList>
    </citation>
    <scope>NUCLEOTIDE SEQUENCE</scope>
    <source>
        <strain evidence="8">PS9179</strain>
        <tissue evidence="8">Whole animal</tissue>
    </source>
</reference>
<dbReference type="GO" id="GO:0008289">
    <property type="term" value="F:lipid binding"/>
    <property type="evidence" value="ECO:0007669"/>
    <property type="project" value="UniProtKB-KW"/>
</dbReference>
<feature type="chain" id="PRO_5041410950" description="Fatty-acid and retinol-binding protein 1" evidence="7">
    <location>
        <begin position="17"/>
        <end position="237"/>
    </location>
</feature>
<dbReference type="GO" id="GO:0005576">
    <property type="term" value="C:extracellular region"/>
    <property type="evidence" value="ECO:0007669"/>
    <property type="project" value="UniProtKB-SubCell"/>
</dbReference>
<comment type="subcellular location">
    <subcellularLocation>
        <location evidence="1">Secreted</location>
    </subcellularLocation>
</comment>